<gene>
    <name evidence="2" type="ORF">F2P81_013569</name>
</gene>
<evidence type="ECO:0000256" key="1">
    <source>
        <dbReference type="SAM" id="MobiDB-lite"/>
    </source>
</evidence>
<protein>
    <submittedName>
        <fullName evidence="2">Uncharacterized protein</fullName>
    </submittedName>
</protein>
<comment type="caution">
    <text evidence="2">The sequence shown here is derived from an EMBL/GenBank/DDBJ whole genome shotgun (WGS) entry which is preliminary data.</text>
</comment>
<dbReference type="EMBL" id="VEVO01000012">
    <property type="protein sequence ID" value="KAF0033503.1"/>
    <property type="molecule type" value="Genomic_DNA"/>
</dbReference>
<organism evidence="2 3">
    <name type="scientific">Scophthalmus maximus</name>
    <name type="common">Turbot</name>
    <name type="synonym">Psetta maxima</name>
    <dbReference type="NCBI Taxonomy" id="52904"/>
    <lineage>
        <taxon>Eukaryota</taxon>
        <taxon>Metazoa</taxon>
        <taxon>Chordata</taxon>
        <taxon>Craniata</taxon>
        <taxon>Vertebrata</taxon>
        <taxon>Euteleostomi</taxon>
        <taxon>Actinopterygii</taxon>
        <taxon>Neopterygii</taxon>
        <taxon>Teleostei</taxon>
        <taxon>Neoteleostei</taxon>
        <taxon>Acanthomorphata</taxon>
        <taxon>Carangaria</taxon>
        <taxon>Pleuronectiformes</taxon>
        <taxon>Pleuronectoidei</taxon>
        <taxon>Scophthalmidae</taxon>
        <taxon>Scophthalmus</taxon>
    </lineage>
</organism>
<evidence type="ECO:0000313" key="2">
    <source>
        <dbReference type="EMBL" id="KAF0033503.1"/>
    </source>
</evidence>
<feature type="region of interest" description="Disordered" evidence="1">
    <location>
        <begin position="181"/>
        <end position="215"/>
    </location>
</feature>
<feature type="compositionally biased region" description="Polar residues" evidence="1">
    <location>
        <begin position="61"/>
        <end position="78"/>
    </location>
</feature>
<feature type="region of interest" description="Disordered" evidence="1">
    <location>
        <begin position="1"/>
        <end position="143"/>
    </location>
</feature>
<dbReference type="Proteomes" id="UP000438429">
    <property type="component" value="Unassembled WGS sequence"/>
</dbReference>
<dbReference type="AlphaFoldDB" id="A0A6A4SH87"/>
<accession>A0A6A4SH87</accession>
<evidence type="ECO:0000313" key="3">
    <source>
        <dbReference type="Proteomes" id="UP000438429"/>
    </source>
</evidence>
<sequence>MSELSSETNPQILVNGEQQEQQQQQQQGADTAAVEEQISSGGLDAECPGDSAAAEKGMQAKMQSVLQQVRNQIRSQVGSKPPKSGMLELVQRVKDREMEGAQASGEPEGKKENRRDEMSTNESRDEVNRKEDEQRATYEEKLEATKKTLREEFEQQISQVRKDMLSYTDRALKDLECKLQGRQSHSPQPTHPREEQEGKGPNRKQKRPAVAALASRRGRVLTRTNTTIIPKTCAPVIICPRATSDTTLTYSKGVRAQLLPRDLALSLQGNKPCQSRRPLPPACPQLHQCKKPVWGRAKTGN</sequence>
<proteinExistence type="predicted"/>
<feature type="compositionally biased region" description="Basic and acidic residues" evidence="1">
    <location>
        <begin position="107"/>
        <end position="143"/>
    </location>
</feature>
<feature type="compositionally biased region" description="Polar residues" evidence="1">
    <location>
        <begin position="1"/>
        <end position="12"/>
    </location>
</feature>
<reference evidence="2 3" key="1">
    <citation type="submission" date="2019-06" db="EMBL/GenBank/DDBJ databases">
        <title>Draft genomes of female and male turbot (Scophthalmus maximus).</title>
        <authorList>
            <person name="Xu H."/>
            <person name="Xu X.-W."/>
            <person name="Shao C."/>
            <person name="Chen S."/>
        </authorList>
    </citation>
    <scope>NUCLEOTIDE SEQUENCE [LARGE SCALE GENOMIC DNA]</scope>
    <source>
        <strain evidence="2">Ysfricsl-2016a</strain>
        <tissue evidence="2">Blood</tissue>
    </source>
</reference>
<name>A0A6A4SH87_SCOMX</name>
<feature type="compositionally biased region" description="Basic and acidic residues" evidence="1">
    <location>
        <begin position="191"/>
        <end position="200"/>
    </location>
</feature>
<feature type="compositionally biased region" description="Low complexity" evidence="1">
    <location>
        <begin position="17"/>
        <end position="27"/>
    </location>
</feature>